<name>A0ABS2PB40_9BACL</name>
<evidence type="ECO:0000313" key="2">
    <source>
        <dbReference type="EMBL" id="MBM7632356.1"/>
    </source>
</evidence>
<reference evidence="2 3" key="1">
    <citation type="submission" date="2021-01" db="EMBL/GenBank/DDBJ databases">
        <title>Genomic Encyclopedia of Type Strains, Phase IV (KMG-IV): sequencing the most valuable type-strain genomes for metagenomic binning, comparative biology and taxonomic classification.</title>
        <authorList>
            <person name="Goeker M."/>
        </authorList>
    </citation>
    <scope>NUCLEOTIDE SEQUENCE [LARGE SCALE GENOMIC DNA]</scope>
    <source>
        <strain evidence="2 3">DSM 25540</strain>
    </source>
</reference>
<keyword evidence="3" id="KW-1185">Reference proteome</keyword>
<accession>A0ABS2PB40</accession>
<proteinExistence type="predicted"/>
<keyword evidence="1" id="KW-1133">Transmembrane helix</keyword>
<dbReference type="RefSeq" id="WP_204696529.1">
    <property type="nucleotide sequence ID" value="NZ_JAFBEC010000003.1"/>
</dbReference>
<keyword evidence="1" id="KW-0472">Membrane</keyword>
<organism evidence="2 3">
    <name type="scientific">Geomicrobium sediminis</name>
    <dbReference type="NCBI Taxonomy" id="1347788"/>
    <lineage>
        <taxon>Bacteria</taxon>
        <taxon>Bacillati</taxon>
        <taxon>Bacillota</taxon>
        <taxon>Bacilli</taxon>
        <taxon>Bacillales</taxon>
        <taxon>Geomicrobium</taxon>
    </lineage>
</organism>
<dbReference type="EMBL" id="JAFBEC010000003">
    <property type="protein sequence ID" value="MBM7632356.1"/>
    <property type="molecule type" value="Genomic_DNA"/>
</dbReference>
<comment type="caution">
    <text evidence="2">The sequence shown here is derived from an EMBL/GenBank/DDBJ whole genome shotgun (WGS) entry which is preliminary data.</text>
</comment>
<dbReference type="Proteomes" id="UP000741863">
    <property type="component" value="Unassembled WGS sequence"/>
</dbReference>
<keyword evidence="1" id="KW-0812">Transmembrane</keyword>
<feature type="transmembrane region" description="Helical" evidence="1">
    <location>
        <begin position="9"/>
        <end position="36"/>
    </location>
</feature>
<dbReference type="PROSITE" id="PS51257">
    <property type="entry name" value="PROKAR_LIPOPROTEIN"/>
    <property type="match status" value="1"/>
</dbReference>
<evidence type="ECO:0000313" key="3">
    <source>
        <dbReference type="Proteomes" id="UP000741863"/>
    </source>
</evidence>
<gene>
    <name evidence="2" type="ORF">JOD17_001449</name>
</gene>
<sequence length="71" mass="8008">MQTRRKNPWLICLSILLTIVGCTLVALQLMSLIGIIERAFPFIIATGMLIGLAAMLNLCLYNVVKKQRLYQ</sequence>
<evidence type="ECO:0000256" key="1">
    <source>
        <dbReference type="SAM" id="Phobius"/>
    </source>
</evidence>
<feature type="transmembrane region" description="Helical" evidence="1">
    <location>
        <begin position="42"/>
        <end position="64"/>
    </location>
</feature>
<protein>
    <recommendedName>
        <fullName evidence="4">Lipoprotein</fullName>
    </recommendedName>
</protein>
<evidence type="ECO:0008006" key="4">
    <source>
        <dbReference type="Google" id="ProtNLM"/>
    </source>
</evidence>